<evidence type="ECO:0000313" key="8">
    <source>
        <dbReference type="Proteomes" id="UP000292039"/>
    </source>
</evidence>
<dbReference type="OrthoDB" id="9802388at2"/>
<dbReference type="InterPro" id="IPR050207">
    <property type="entry name" value="Trans_regulatory_Fis"/>
</dbReference>
<evidence type="ECO:0000313" key="5">
    <source>
        <dbReference type="EMBL" id="KKO70439.1"/>
    </source>
</evidence>
<dbReference type="PATRIC" id="fig|206506.3.peg.3483"/>
<comment type="caution">
    <text evidence="5">The sequence shown here is derived from an EMBL/GenBank/DDBJ whole genome shotgun (WGS) entry which is preliminary data.</text>
</comment>
<dbReference type="Gene3D" id="1.10.10.60">
    <property type="entry name" value="Homeodomain-like"/>
    <property type="match status" value="1"/>
</dbReference>
<feature type="domain" description="DNA binding HTH" evidence="4">
    <location>
        <begin position="37"/>
        <end position="74"/>
    </location>
</feature>
<evidence type="ECO:0000256" key="3">
    <source>
        <dbReference type="ARBA" id="ARBA00029540"/>
    </source>
</evidence>
<evidence type="ECO:0000256" key="1">
    <source>
        <dbReference type="ARBA" id="ARBA00008559"/>
    </source>
</evidence>
<dbReference type="GeneID" id="99725575"/>
<evidence type="ECO:0000313" key="7">
    <source>
        <dbReference type="Proteomes" id="UP000078084"/>
    </source>
</evidence>
<organism evidence="5 7">
    <name type="scientific">Kerstersia gyiorum</name>
    <dbReference type="NCBI Taxonomy" id="206506"/>
    <lineage>
        <taxon>Bacteria</taxon>
        <taxon>Pseudomonadati</taxon>
        <taxon>Pseudomonadota</taxon>
        <taxon>Betaproteobacteria</taxon>
        <taxon>Burkholderiales</taxon>
        <taxon>Alcaligenaceae</taxon>
        <taxon>Kerstersia</taxon>
    </lineage>
</organism>
<dbReference type="PRINTS" id="PR01590">
    <property type="entry name" value="HTHFIS"/>
</dbReference>
<dbReference type="Proteomes" id="UP000292039">
    <property type="component" value="Unassembled WGS sequence"/>
</dbReference>
<dbReference type="InterPro" id="IPR009057">
    <property type="entry name" value="Homeodomain-like_sf"/>
</dbReference>
<dbReference type="AlphaFoldDB" id="A0A171KNH2"/>
<dbReference type="PIRSF" id="PIRSF002097">
    <property type="entry name" value="DNA-binding_Fis"/>
    <property type="match status" value="1"/>
</dbReference>
<dbReference type="SUPFAM" id="SSF46689">
    <property type="entry name" value="Homeodomain-like"/>
    <property type="match status" value="1"/>
</dbReference>
<dbReference type="Pfam" id="PF02954">
    <property type="entry name" value="HTH_8"/>
    <property type="match status" value="1"/>
</dbReference>
<dbReference type="GO" id="GO:0043565">
    <property type="term" value="F:sequence-specific DNA binding"/>
    <property type="evidence" value="ECO:0007669"/>
    <property type="project" value="InterPro"/>
</dbReference>
<reference evidence="6 8" key="2">
    <citation type="submission" date="2019-02" db="EMBL/GenBank/DDBJ databases">
        <title>Genomic Encyclopedia of Type Strains, Phase IV (KMG-IV): sequencing the most valuable type-strain genomes for metagenomic binning, comparative biology and taxonomic classification.</title>
        <authorList>
            <person name="Goeker M."/>
        </authorList>
    </citation>
    <scope>NUCLEOTIDE SEQUENCE [LARGE SCALE GENOMIC DNA]</scope>
    <source>
        <strain evidence="6 8">DSM 16618</strain>
    </source>
</reference>
<dbReference type="InterPro" id="IPR005412">
    <property type="entry name" value="Fis_DNA-bd"/>
</dbReference>
<dbReference type="InterPro" id="IPR002197">
    <property type="entry name" value="HTH_Fis"/>
</dbReference>
<dbReference type="PANTHER" id="PTHR47918">
    <property type="entry name" value="DNA-BINDING PROTEIN FIS"/>
    <property type="match status" value="1"/>
</dbReference>
<dbReference type="PANTHER" id="PTHR47918:SF1">
    <property type="entry name" value="DNA-BINDING PROTEIN FIS"/>
    <property type="match status" value="1"/>
</dbReference>
<name>A0A171KNH2_9BURK</name>
<proteinExistence type="inferred from homology"/>
<protein>
    <recommendedName>
        <fullName evidence="3">Putative Fis-like DNA-binding protein</fullName>
    </recommendedName>
</protein>
<keyword evidence="2 6" id="KW-0238">DNA-binding</keyword>
<evidence type="ECO:0000256" key="2">
    <source>
        <dbReference type="ARBA" id="ARBA00023125"/>
    </source>
</evidence>
<sequence>MSKQDVLEECVRTSLERYFADLEGDAPQNMWNMVMTAVERPVLEVVMKQAGGNQSRASEMLGITRNTLRKKLQAHSLIPN</sequence>
<dbReference type="GO" id="GO:0006355">
    <property type="term" value="P:regulation of DNA-templated transcription"/>
    <property type="evidence" value="ECO:0007669"/>
    <property type="project" value="InterPro"/>
</dbReference>
<dbReference type="STRING" id="206506.AAV32_16355"/>
<evidence type="ECO:0000313" key="6">
    <source>
        <dbReference type="EMBL" id="RZS69757.1"/>
    </source>
</evidence>
<dbReference type="RefSeq" id="WP_068374937.1">
    <property type="nucleotide sequence ID" value="NZ_CBCSEB010000017.1"/>
</dbReference>
<gene>
    <name evidence="5" type="ORF">AAV32_16355</name>
    <name evidence="6" type="ORF">EV679_2364</name>
</gene>
<evidence type="ECO:0000259" key="4">
    <source>
        <dbReference type="Pfam" id="PF02954"/>
    </source>
</evidence>
<accession>A0A171KNH2</accession>
<comment type="similarity">
    <text evidence="1">Belongs to the transcriptional regulatory Fis family.</text>
</comment>
<dbReference type="EMBL" id="SGWZ01000003">
    <property type="protein sequence ID" value="RZS69757.1"/>
    <property type="molecule type" value="Genomic_DNA"/>
</dbReference>
<dbReference type="Proteomes" id="UP000078084">
    <property type="component" value="Unassembled WGS sequence"/>
</dbReference>
<reference evidence="5 7" key="1">
    <citation type="submission" date="2015-04" db="EMBL/GenBank/DDBJ databases">
        <title>Genome sequence of Kerstersia gyiorum CG1.</title>
        <authorList>
            <person name="Greninger A.L."/>
            <person name="Kozyreva V."/>
            <person name="Chaturvedi V."/>
        </authorList>
    </citation>
    <scope>NUCLEOTIDE SEQUENCE [LARGE SCALE GENOMIC DNA]</scope>
    <source>
        <strain evidence="5 7">CG1</strain>
    </source>
</reference>
<dbReference type="EMBL" id="LBNE01000015">
    <property type="protein sequence ID" value="KKO70439.1"/>
    <property type="molecule type" value="Genomic_DNA"/>
</dbReference>
<keyword evidence="7" id="KW-1185">Reference proteome</keyword>